<dbReference type="InterPro" id="IPR003813">
    <property type="entry name" value="MvhD/FlpD"/>
</dbReference>
<keyword evidence="1" id="KW-0479">Metal-binding</keyword>
<evidence type="ECO:0000256" key="3">
    <source>
        <dbReference type="ARBA" id="ARBA00023004"/>
    </source>
</evidence>
<dbReference type="GO" id="GO:0016491">
    <property type="term" value="F:oxidoreductase activity"/>
    <property type="evidence" value="ECO:0007669"/>
    <property type="project" value="UniProtKB-KW"/>
</dbReference>
<accession>A0A5K7Z721</accession>
<keyword evidence="4" id="KW-0411">Iron-sulfur</keyword>
<protein>
    <recommendedName>
        <fullName evidence="5">F420-non-reducing hydrogenase iron-sulfur subunit D domain-containing protein</fullName>
    </recommendedName>
</protein>
<proteinExistence type="predicted"/>
<dbReference type="GO" id="GO:0046872">
    <property type="term" value="F:metal ion binding"/>
    <property type="evidence" value="ECO:0007669"/>
    <property type="project" value="UniProtKB-KW"/>
</dbReference>
<evidence type="ECO:0000259" key="5">
    <source>
        <dbReference type="Pfam" id="PF02662"/>
    </source>
</evidence>
<dbReference type="AlphaFoldDB" id="A0A5K7Z721"/>
<dbReference type="GO" id="GO:0051536">
    <property type="term" value="F:iron-sulfur cluster binding"/>
    <property type="evidence" value="ECO:0007669"/>
    <property type="project" value="UniProtKB-KW"/>
</dbReference>
<evidence type="ECO:0000256" key="1">
    <source>
        <dbReference type="ARBA" id="ARBA00022723"/>
    </source>
</evidence>
<dbReference type="KEGG" id="dalk:DSCA_62370"/>
<name>A0A5K7Z721_9BACT</name>
<keyword evidence="3" id="KW-0408">Iron</keyword>
<dbReference type="EMBL" id="AP021874">
    <property type="protein sequence ID" value="BBO72307.1"/>
    <property type="molecule type" value="Genomic_DNA"/>
</dbReference>
<dbReference type="Pfam" id="PF02662">
    <property type="entry name" value="FlpD"/>
    <property type="match status" value="1"/>
</dbReference>
<reference evidence="6 7" key="1">
    <citation type="submission" date="2019-11" db="EMBL/GenBank/DDBJ databases">
        <title>Comparative genomics of hydrocarbon-degrading Desulfosarcina strains.</title>
        <authorList>
            <person name="Watanabe M."/>
            <person name="Kojima H."/>
            <person name="Fukui M."/>
        </authorList>
    </citation>
    <scope>NUCLEOTIDE SEQUENCE [LARGE SCALE GENOMIC DNA]</scope>
    <source>
        <strain evidence="6 7">PL12</strain>
    </source>
</reference>
<keyword evidence="7" id="KW-1185">Reference proteome</keyword>
<dbReference type="Proteomes" id="UP000427906">
    <property type="component" value="Chromosome"/>
</dbReference>
<organism evidence="6 7">
    <name type="scientific">Desulfosarcina alkanivorans</name>
    <dbReference type="NCBI Taxonomy" id="571177"/>
    <lineage>
        <taxon>Bacteria</taxon>
        <taxon>Pseudomonadati</taxon>
        <taxon>Thermodesulfobacteriota</taxon>
        <taxon>Desulfobacteria</taxon>
        <taxon>Desulfobacterales</taxon>
        <taxon>Desulfosarcinaceae</taxon>
        <taxon>Desulfosarcina</taxon>
    </lineage>
</organism>
<evidence type="ECO:0000256" key="2">
    <source>
        <dbReference type="ARBA" id="ARBA00023002"/>
    </source>
</evidence>
<sequence>MARNGQHGEAGPKVLVFACRWCAGIGADGAGRQRLPLPAGFRLISVECVSRIDPDTVLKAFSQGLDGVAVLGCHLDGCRYNRANHVTAKRMAMLSTILESVGIGSDRLLTSFGTAHEGYQFAGLMRRFAQRLQAMPPMGDRERDMGLVSERRVEDA</sequence>
<keyword evidence="2" id="KW-0560">Oxidoreductase</keyword>
<evidence type="ECO:0000256" key="4">
    <source>
        <dbReference type="ARBA" id="ARBA00023014"/>
    </source>
</evidence>
<evidence type="ECO:0000313" key="7">
    <source>
        <dbReference type="Proteomes" id="UP000427906"/>
    </source>
</evidence>
<feature type="domain" description="F420-non-reducing hydrogenase iron-sulfur subunit D" evidence="5">
    <location>
        <begin position="14"/>
        <end position="135"/>
    </location>
</feature>
<evidence type="ECO:0000313" key="6">
    <source>
        <dbReference type="EMBL" id="BBO72307.1"/>
    </source>
</evidence>
<gene>
    <name evidence="6" type="ORF">DSCA_62370</name>
</gene>